<dbReference type="GO" id="GO:0005525">
    <property type="term" value="F:GTP binding"/>
    <property type="evidence" value="ECO:0007669"/>
    <property type="project" value="UniProtKB-KW"/>
</dbReference>
<proteinExistence type="inferred from homology"/>
<organism evidence="5 6">
    <name type="scientific">Rotaria sordida</name>
    <dbReference type="NCBI Taxonomy" id="392033"/>
    <lineage>
        <taxon>Eukaryota</taxon>
        <taxon>Metazoa</taxon>
        <taxon>Spiralia</taxon>
        <taxon>Gnathifera</taxon>
        <taxon>Rotifera</taxon>
        <taxon>Eurotatoria</taxon>
        <taxon>Bdelloidea</taxon>
        <taxon>Philodinida</taxon>
        <taxon>Philodinidae</taxon>
        <taxon>Rotaria</taxon>
    </lineage>
</organism>
<dbReference type="Gene3D" id="3.40.50.300">
    <property type="entry name" value="P-loop containing nucleotide triphosphate hydrolases"/>
    <property type="match status" value="1"/>
</dbReference>
<evidence type="ECO:0000256" key="2">
    <source>
        <dbReference type="ARBA" id="ARBA00022741"/>
    </source>
</evidence>
<dbReference type="PROSITE" id="PS51720">
    <property type="entry name" value="G_AIG1"/>
    <property type="match status" value="1"/>
</dbReference>
<feature type="domain" description="AIG1-type G" evidence="4">
    <location>
        <begin position="15"/>
        <end position="222"/>
    </location>
</feature>
<keyword evidence="3" id="KW-0342">GTP-binding</keyword>
<name>A0A814EUZ1_9BILA</name>
<dbReference type="InterPro" id="IPR027417">
    <property type="entry name" value="P-loop_NTPase"/>
</dbReference>
<dbReference type="Pfam" id="PF04548">
    <property type="entry name" value="AIG1"/>
    <property type="match status" value="1"/>
</dbReference>
<comment type="caution">
    <text evidence="5">The sequence shown here is derived from an EMBL/GenBank/DDBJ whole genome shotgun (WGS) entry which is preliminary data.</text>
</comment>
<gene>
    <name evidence="5" type="ORF">SEV965_LOCUS9341</name>
</gene>
<protein>
    <recommendedName>
        <fullName evidence="4">AIG1-type G domain-containing protein</fullName>
    </recommendedName>
</protein>
<dbReference type="EMBL" id="CAJNOU010000362">
    <property type="protein sequence ID" value="CAF0972912.1"/>
    <property type="molecule type" value="Genomic_DNA"/>
</dbReference>
<dbReference type="PANTHER" id="PTHR10903">
    <property type="entry name" value="GTPASE, IMAP FAMILY MEMBER-RELATED"/>
    <property type="match status" value="1"/>
</dbReference>
<evidence type="ECO:0000313" key="5">
    <source>
        <dbReference type="EMBL" id="CAF0972912.1"/>
    </source>
</evidence>
<dbReference type="SUPFAM" id="SSF52540">
    <property type="entry name" value="P-loop containing nucleoside triphosphate hydrolases"/>
    <property type="match status" value="1"/>
</dbReference>
<keyword evidence="2" id="KW-0547">Nucleotide-binding</keyword>
<sequence length="267" mass="29677">MASTTQITAQATGANNEIRMILLGKTGTGKSSVGNTILGAKLFEAKLNPNGVTKQCGSGTRDFEQKRLFIVDTPGFLDPNITEAAIQEEVGKSYQLTAFPGPHVFLLVINPARMTEEEDKATEYLSKIFGPNAINHTIIVFTRGDEFEEEENTLDNYLSQLPKKASLRKLLEQCSPRYLLFNNKGTEQQKNDSVKNLLQLITDMMSKNHDKVYTTDIFEALAKEIAKEQAKGTFNPVKPDGSYALLPQTKEIVIDGYLRRTVGRRAN</sequence>
<reference evidence="5" key="1">
    <citation type="submission" date="2021-02" db="EMBL/GenBank/DDBJ databases">
        <authorList>
            <person name="Nowell W R."/>
        </authorList>
    </citation>
    <scope>NUCLEOTIDE SEQUENCE</scope>
</reference>
<dbReference type="PANTHER" id="PTHR10903:SF184">
    <property type="entry name" value="GTP-BINDING PROTEIN A"/>
    <property type="match status" value="1"/>
</dbReference>
<evidence type="ECO:0000313" key="6">
    <source>
        <dbReference type="Proteomes" id="UP000663889"/>
    </source>
</evidence>
<accession>A0A814EUZ1</accession>
<dbReference type="InterPro" id="IPR006703">
    <property type="entry name" value="G_AIG1"/>
</dbReference>
<dbReference type="AlphaFoldDB" id="A0A814EUZ1"/>
<dbReference type="InterPro" id="IPR045058">
    <property type="entry name" value="GIMA/IAN/Toc"/>
</dbReference>
<dbReference type="Proteomes" id="UP000663889">
    <property type="component" value="Unassembled WGS sequence"/>
</dbReference>
<evidence type="ECO:0000259" key="4">
    <source>
        <dbReference type="PROSITE" id="PS51720"/>
    </source>
</evidence>
<comment type="similarity">
    <text evidence="1">Belongs to the TRAFAC class TrmE-Era-EngA-EngB-Septin-like GTPase superfamily. AIG1/Toc34/Toc159-like paraseptin GTPase family. IAN subfamily.</text>
</comment>
<evidence type="ECO:0000256" key="1">
    <source>
        <dbReference type="ARBA" id="ARBA00008535"/>
    </source>
</evidence>
<dbReference type="FunFam" id="3.40.50.300:FF:000366">
    <property type="entry name" value="GTPase, IMAP family member 2"/>
    <property type="match status" value="1"/>
</dbReference>
<evidence type="ECO:0000256" key="3">
    <source>
        <dbReference type="ARBA" id="ARBA00023134"/>
    </source>
</evidence>